<dbReference type="SMART" id="SM00856">
    <property type="entry name" value="PMEI"/>
    <property type="match status" value="1"/>
</dbReference>
<dbReference type="CDD" id="cd15798">
    <property type="entry name" value="PMEI-like_3"/>
    <property type="match status" value="1"/>
</dbReference>
<dbReference type="OMA" id="WNENSAL"/>
<dbReference type="Pfam" id="PF04043">
    <property type="entry name" value="PMEI"/>
    <property type="match status" value="1"/>
</dbReference>
<feature type="domain" description="Pectinesterase inhibitor" evidence="8">
    <location>
        <begin position="28"/>
        <end position="178"/>
    </location>
</feature>
<dbReference type="GO" id="GO:0030599">
    <property type="term" value="F:pectinesterase activity"/>
    <property type="evidence" value="ECO:0007669"/>
    <property type="project" value="UniProtKB-UniRule"/>
</dbReference>
<comment type="similarity">
    <text evidence="2">In the N-terminal section; belongs to the PMEI family.</text>
</comment>
<evidence type="ECO:0000256" key="7">
    <source>
        <dbReference type="RuleBase" id="RU000589"/>
    </source>
</evidence>
<dbReference type="PROSITE" id="PS00503">
    <property type="entry name" value="PECTINESTERASE_2"/>
    <property type="match status" value="1"/>
</dbReference>
<dbReference type="GO" id="GO:0004857">
    <property type="term" value="F:enzyme inhibitor activity"/>
    <property type="evidence" value="ECO:0007669"/>
    <property type="project" value="InterPro"/>
</dbReference>
<keyword evidence="10" id="KW-1185">Reference proteome</keyword>
<dbReference type="InterPro" id="IPR000070">
    <property type="entry name" value="Pectinesterase_cat"/>
</dbReference>
<protein>
    <recommendedName>
        <fullName evidence="7">Pectinesterase</fullName>
        <ecNumber evidence="7">3.1.1.11</ecNumber>
    </recommendedName>
</protein>
<dbReference type="InterPro" id="IPR035513">
    <property type="entry name" value="Invertase/methylesterase_inhib"/>
</dbReference>
<feature type="active site" evidence="6">
    <location>
        <position position="360"/>
    </location>
</feature>
<dbReference type="PANTHER" id="PTHR31707">
    <property type="entry name" value="PECTINESTERASE"/>
    <property type="match status" value="1"/>
</dbReference>
<evidence type="ECO:0000313" key="9">
    <source>
        <dbReference type="EnsemblPlants" id="Kaladp0093s0069.1.v1.1"/>
    </source>
</evidence>
<dbReference type="GO" id="GO:0045490">
    <property type="term" value="P:pectin catabolic process"/>
    <property type="evidence" value="ECO:0007669"/>
    <property type="project" value="UniProtKB-UniRule"/>
</dbReference>
<dbReference type="SUPFAM" id="SSF51126">
    <property type="entry name" value="Pectin lyase-like"/>
    <property type="match status" value="1"/>
</dbReference>
<comment type="similarity">
    <text evidence="3">In the C-terminal section; belongs to the pectinesterase family.</text>
</comment>
<dbReference type="Gene3D" id="1.20.140.40">
    <property type="entry name" value="Invertase/pectin methylesterase inhibitor family protein"/>
    <property type="match status" value="1"/>
</dbReference>
<evidence type="ECO:0000256" key="5">
    <source>
        <dbReference type="ARBA" id="ARBA00023085"/>
    </source>
</evidence>
<dbReference type="NCBIfam" id="TIGR01614">
    <property type="entry name" value="PME_inhib"/>
    <property type="match status" value="1"/>
</dbReference>
<dbReference type="InterPro" id="IPR006501">
    <property type="entry name" value="Pectinesterase_inhib_dom"/>
</dbReference>
<dbReference type="AlphaFoldDB" id="A0A7N0UZA8"/>
<dbReference type="EnsemblPlants" id="Kaladp0093s0069.1.v1.1">
    <property type="protein sequence ID" value="Kaladp0093s0069.1.v1.1"/>
    <property type="gene ID" value="Kaladp0093s0069.v1.1"/>
</dbReference>
<evidence type="ECO:0000256" key="1">
    <source>
        <dbReference type="ARBA" id="ARBA00005184"/>
    </source>
</evidence>
<keyword evidence="5 7" id="KW-0063">Aspartyl esterase</keyword>
<accession>A0A7N0UZA8</accession>
<keyword evidence="7" id="KW-0732">Signal</keyword>
<dbReference type="Gene3D" id="2.160.20.10">
    <property type="entry name" value="Single-stranded right-handed beta-helix, Pectin lyase-like"/>
    <property type="match status" value="1"/>
</dbReference>
<dbReference type="InterPro" id="IPR011050">
    <property type="entry name" value="Pectin_lyase_fold/virulence"/>
</dbReference>
<dbReference type="UniPathway" id="UPA00545">
    <property type="reaction ID" value="UER00823"/>
</dbReference>
<dbReference type="Gramene" id="Kaladp0093s0069.1.v1.1">
    <property type="protein sequence ID" value="Kaladp0093s0069.1.v1.1"/>
    <property type="gene ID" value="Kaladp0093s0069.v1.1"/>
</dbReference>
<dbReference type="InterPro" id="IPR033131">
    <property type="entry name" value="Pectinesterase_Asp_AS"/>
</dbReference>
<feature type="chain" id="PRO_5029945228" description="Pectinesterase" evidence="7">
    <location>
        <begin position="23"/>
        <end position="521"/>
    </location>
</feature>
<dbReference type="Pfam" id="PF01095">
    <property type="entry name" value="Pectinesterase"/>
    <property type="match status" value="1"/>
</dbReference>
<proteinExistence type="inferred from homology"/>
<dbReference type="EC" id="3.1.1.11" evidence="7"/>
<dbReference type="SUPFAM" id="SSF101148">
    <property type="entry name" value="Plant invertase/pectin methylesterase inhibitor"/>
    <property type="match status" value="1"/>
</dbReference>
<evidence type="ECO:0000313" key="10">
    <source>
        <dbReference type="Proteomes" id="UP000594263"/>
    </source>
</evidence>
<evidence type="ECO:0000256" key="3">
    <source>
        <dbReference type="ARBA" id="ARBA00007786"/>
    </source>
</evidence>
<name>A0A7N0UZA8_KALFE</name>
<dbReference type="FunFam" id="2.160.20.10:FF:000001">
    <property type="entry name" value="Pectinesterase"/>
    <property type="match status" value="1"/>
</dbReference>
<comment type="catalytic activity">
    <reaction evidence="7">
        <text>[(1-&gt;4)-alpha-D-galacturonosyl methyl ester](n) + n H2O = [(1-&gt;4)-alpha-D-galacturonosyl](n) + n methanol + n H(+)</text>
        <dbReference type="Rhea" id="RHEA:22380"/>
        <dbReference type="Rhea" id="RHEA-COMP:14570"/>
        <dbReference type="Rhea" id="RHEA-COMP:14573"/>
        <dbReference type="ChEBI" id="CHEBI:15377"/>
        <dbReference type="ChEBI" id="CHEBI:15378"/>
        <dbReference type="ChEBI" id="CHEBI:17790"/>
        <dbReference type="ChEBI" id="CHEBI:140522"/>
        <dbReference type="ChEBI" id="CHEBI:140523"/>
        <dbReference type="EC" id="3.1.1.11"/>
    </reaction>
</comment>
<evidence type="ECO:0000256" key="2">
    <source>
        <dbReference type="ARBA" id="ARBA00006027"/>
    </source>
</evidence>
<feature type="signal peptide" evidence="7">
    <location>
        <begin position="1"/>
        <end position="22"/>
    </location>
</feature>
<dbReference type="GO" id="GO:0042545">
    <property type="term" value="P:cell wall modification"/>
    <property type="evidence" value="ECO:0007669"/>
    <property type="project" value="UniProtKB-UniRule"/>
</dbReference>
<evidence type="ECO:0000256" key="4">
    <source>
        <dbReference type="ARBA" id="ARBA00022801"/>
    </source>
</evidence>
<evidence type="ECO:0000256" key="6">
    <source>
        <dbReference type="PROSITE-ProRule" id="PRU10040"/>
    </source>
</evidence>
<dbReference type="Proteomes" id="UP000594263">
    <property type="component" value="Unplaced"/>
</dbReference>
<comment type="pathway">
    <text evidence="1 7">Glycan metabolism; pectin degradation; 2-dehydro-3-deoxy-D-gluconate from pectin: step 1/5.</text>
</comment>
<dbReference type="InterPro" id="IPR012334">
    <property type="entry name" value="Pectin_lyas_fold"/>
</dbReference>
<reference evidence="9" key="1">
    <citation type="submission" date="2021-01" db="UniProtKB">
        <authorList>
            <consortium name="EnsemblPlants"/>
        </authorList>
    </citation>
    <scope>IDENTIFICATION</scope>
</reference>
<sequence length="521" mass="55962">MGLHMHIPRLAFILSVAALALSTSVPGYTSAQIRAWCSRTPHPDACEYHLSHSPKPYQTPVNEKSDLASLSMRLALDRSLGAKTEAYALGAKCRTPKEKAAWADCCELYEDIVSKLNKTYAPTAPCSQVDKQTWLSTALTNFETCRNGFADFRLTRSSIFSSMSNNNVSLLVSNALALNRGSGNDTGPTADNGFPDWVRPGDRKLLTSGAATEVNLVVAKDGSGHYKTVAEAVAAASGNGRFVIHMKAGVYNENIQIKKANIMLLGDGIGSTIITGSRSVGGGSTTFNSATVAATGDNFIAKGITFRNTAGPGNHQAVALRSGSDLSAFYKCSFEGYQDTLYVHSNRQFYRECDVYGTVDFIFGNAAAVLQSCNIYPRKPPRKTNTLTAQGRTDPNQNTGISILNCRVTASSELRPVQGSVRTYLGRPWKRYSRTLFMKSELGSLISPAGWMPWSGSFALGTLYYGEYANTGPGASTGNRVNWGGYHKALSTSEASKFTVGNFIAGNSWLPGTDVPFSAGL</sequence>
<keyword evidence="4 7" id="KW-0378">Hydrolase</keyword>
<evidence type="ECO:0000259" key="8">
    <source>
        <dbReference type="SMART" id="SM00856"/>
    </source>
</evidence>
<organism evidence="9 10">
    <name type="scientific">Kalanchoe fedtschenkoi</name>
    <name type="common">Lavender scallops</name>
    <name type="synonym">South American air plant</name>
    <dbReference type="NCBI Taxonomy" id="63787"/>
    <lineage>
        <taxon>Eukaryota</taxon>
        <taxon>Viridiplantae</taxon>
        <taxon>Streptophyta</taxon>
        <taxon>Embryophyta</taxon>
        <taxon>Tracheophyta</taxon>
        <taxon>Spermatophyta</taxon>
        <taxon>Magnoliopsida</taxon>
        <taxon>eudicotyledons</taxon>
        <taxon>Gunneridae</taxon>
        <taxon>Pentapetalae</taxon>
        <taxon>Saxifragales</taxon>
        <taxon>Crassulaceae</taxon>
        <taxon>Kalanchoe</taxon>
    </lineage>
</organism>